<dbReference type="Proteomes" id="UP001443914">
    <property type="component" value="Unassembled WGS sequence"/>
</dbReference>
<name>A0AAW1MXU2_SAPOF</name>
<protein>
    <submittedName>
        <fullName evidence="1">Uncharacterized protein</fullName>
    </submittedName>
</protein>
<proteinExistence type="predicted"/>
<dbReference type="EMBL" id="JBDFQZ010000002">
    <property type="protein sequence ID" value="KAK9749452.1"/>
    <property type="molecule type" value="Genomic_DNA"/>
</dbReference>
<dbReference type="AlphaFoldDB" id="A0AAW1MXU2"/>
<evidence type="ECO:0000313" key="2">
    <source>
        <dbReference type="Proteomes" id="UP001443914"/>
    </source>
</evidence>
<keyword evidence="2" id="KW-1185">Reference proteome</keyword>
<organism evidence="1 2">
    <name type="scientific">Saponaria officinalis</name>
    <name type="common">Common soapwort</name>
    <name type="synonym">Lychnis saponaria</name>
    <dbReference type="NCBI Taxonomy" id="3572"/>
    <lineage>
        <taxon>Eukaryota</taxon>
        <taxon>Viridiplantae</taxon>
        <taxon>Streptophyta</taxon>
        <taxon>Embryophyta</taxon>
        <taxon>Tracheophyta</taxon>
        <taxon>Spermatophyta</taxon>
        <taxon>Magnoliopsida</taxon>
        <taxon>eudicotyledons</taxon>
        <taxon>Gunneridae</taxon>
        <taxon>Pentapetalae</taxon>
        <taxon>Caryophyllales</taxon>
        <taxon>Caryophyllaceae</taxon>
        <taxon>Caryophylleae</taxon>
        <taxon>Saponaria</taxon>
    </lineage>
</organism>
<sequence>MYEGCNLDIRCKVPHDFCTIISRFSIFGPMSPSIKAATSEAVGRLYVLPSVYLLEISLILTSPSIYADNLFLAILNVFARGFCSSIIFCNNCIRSSLNLCGLLELH</sequence>
<gene>
    <name evidence="1" type="ORF">RND81_02G126800</name>
</gene>
<accession>A0AAW1MXU2</accession>
<reference evidence="1" key="1">
    <citation type="submission" date="2024-03" db="EMBL/GenBank/DDBJ databases">
        <title>WGS assembly of Saponaria officinalis var. Norfolk2.</title>
        <authorList>
            <person name="Jenkins J."/>
            <person name="Shu S."/>
            <person name="Grimwood J."/>
            <person name="Barry K."/>
            <person name="Goodstein D."/>
            <person name="Schmutz J."/>
            <person name="Leebens-Mack J."/>
            <person name="Osbourn A."/>
        </authorList>
    </citation>
    <scope>NUCLEOTIDE SEQUENCE [LARGE SCALE GENOMIC DNA]</scope>
    <source>
        <strain evidence="1">JIC</strain>
    </source>
</reference>
<comment type="caution">
    <text evidence="1">The sequence shown here is derived from an EMBL/GenBank/DDBJ whole genome shotgun (WGS) entry which is preliminary data.</text>
</comment>
<evidence type="ECO:0000313" key="1">
    <source>
        <dbReference type="EMBL" id="KAK9749452.1"/>
    </source>
</evidence>